<reference evidence="8" key="1">
    <citation type="submission" date="2020-10" db="EMBL/GenBank/DDBJ databases">
        <authorList>
            <person name="Gilroy R."/>
        </authorList>
    </citation>
    <scope>NUCLEOTIDE SEQUENCE</scope>
    <source>
        <strain evidence="8">CHK33-4379</strain>
    </source>
</reference>
<dbReference type="HAMAP" id="MF_01416">
    <property type="entry name" value="ATP_synth_delta_bact"/>
    <property type="match status" value="1"/>
</dbReference>
<evidence type="ECO:0000256" key="7">
    <source>
        <dbReference type="HAMAP-Rule" id="MF_01416"/>
    </source>
</evidence>
<evidence type="ECO:0000256" key="4">
    <source>
        <dbReference type="ARBA" id="ARBA00023065"/>
    </source>
</evidence>
<reference evidence="8" key="2">
    <citation type="journal article" date="2021" name="PeerJ">
        <title>Extensive microbial diversity within the chicken gut microbiome revealed by metagenomics and culture.</title>
        <authorList>
            <person name="Gilroy R."/>
            <person name="Ravi A."/>
            <person name="Getino M."/>
            <person name="Pursley I."/>
            <person name="Horton D.L."/>
            <person name="Alikhan N.F."/>
            <person name="Baker D."/>
            <person name="Gharbi K."/>
            <person name="Hall N."/>
            <person name="Watson M."/>
            <person name="Adriaenssens E.M."/>
            <person name="Foster-Nyarko E."/>
            <person name="Jarju S."/>
            <person name="Secka A."/>
            <person name="Antonio M."/>
            <person name="Oren A."/>
            <person name="Chaudhuri R.R."/>
            <person name="La Ragione R."/>
            <person name="Hildebrand F."/>
            <person name="Pallen M.J."/>
        </authorList>
    </citation>
    <scope>NUCLEOTIDE SEQUENCE</scope>
    <source>
        <strain evidence="8">CHK33-4379</strain>
    </source>
</reference>
<comment type="function">
    <text evidence="7">F(1)F(0) ATP synthase produces ATP from ADP in the presence of a proton or sodium gradient. F-type ATPases consist of two structural domains, F(1) containing the extramembraneous catalytic core and F(0) containing the membrane proton channel, linked together by a central stalk and a peripheral stalk. During catalysis, ATP synthesis in the catalytic domain of F(1) is coupled via a rotary mechanism of the central stalk subunits to proton translocation.</text>
</comment>
<dbReference type="Pfam" id="PF00213">
    <property type="entry name" value="OSCP"/>
    <property type="match status" value="1"/>
</dbReference>
<dbReference type="NCBIfam" id="TIGR01145">
    <property type="entry name" value="ATP_synt_delta"/>
    <property type="match status" value="1"/>
</dbReference>
<evidence type="ECO:0000313" key="9">
    <source>
        <dbReference type="Proteomes" id="UP000824136"/>
    </source>
</evidence>
<keyword evidence="2 7" id="KW-0813">Transport</keyword>
<protein>
    <recommendedName>
        <fullName evidence="7">ATP synthase subunit delta</fullName>
    </recommendedName>
    <alternativeName>
        <fullName evidence="7">ATP synthase F(1) sector subunit delta</fullName>
    </alternativeName>
    <alternativeName>
        <fullName evidence="7">F-type ATPase subunit delta</fullName>
        <shortName evidence="7">F-ATPase subunit delta</shortName>
    </alternativeName>
</protein>
<comment type="similarity">
    <text evidence="7">Belongs to the ATPase delta chain family.</text>
</comment>
<dbReference type="PRINTS" id="PR00125">
    <property type="entry name" value="ATPASEDELTA"/>
</dbReference>
<dbReference type="Gene3D" id="1.10.520.20">
    <property type="entry name" value="N-terminal domain of the delta subunit of the F1F0-ATP synthase"/>
    <property type="match status" value="1"/>
</dbReference>
<dbReference type="Proteomes" id="UP000824136">
    <property type="component" value="Unassembled WGS sequence"/>
</dbReference>
<name>A0A9D1GT08_9FIRM</name>
<evidence type="ECO:0000256" key="2">
    <source>
        <dbReference type="ARBA" id="ARBA00022448"/>
    </source>
</evidence>
<accession>A0A9D1GT08</accession>
<comment type="caution">
    <text evidence="8">The sequence shown here is derived from an EMBL/GenBank/DDBJ whole genome shotgun (WGS) entry which is preliminary data.</text>
</comment>
<evidence type="ECO:0000256" key="3">
    <source>
        <dbReference type="ARBA" id="ARBA00022781"/>
    </source>
</evidence>
<gene>
    <name evidence="7 8" type="primary">atpH</name>
    <name evidence="8" type="ORF">IAC39_04080</name>
</gene>
<keyword evidence="6 7" id="KW-0066">ATP synthesis</keyword>
<keyword evidence="5 7" id="KW-0472">Membrane</keyword>
<organism evidence="8 9">
    <name type="scientific">Candidatus Faeciplasma pullistercoris</name>
    <dbReference type="NCBI Taxonomy" id="2840800"/>
    <lineage>
        <taxon>Bacteria</taxon>
        <taxon>Bacillati</taxon>
        <taxon>Bacillota</taxon>
        <taxon>Clostridia</taxon>
        <taxon>Eubacteriales</taxon>
        <taxon>Oscillospiraceae</taxon>
        <taxon>Oscillospiraceae incertae sedis</taxon>
        <taxon>Candidatus Faeciplasma</taxon>
    </lineage>
</organism>
<proteinExistence type="inferred from homology"/>
<dbReference type="InterPro" id="IPR000711">
    <property type="entry name" value="ATPase_OSCP/dsu"/>
</dbReference>
<evidence type="ECO:0000256" key="6">
    <source>
        <dbReference type="ARBA" id="ARBA00023310"/>
    </source>
</evidence>
<comment type="function">
    <text evidence="7">This protein is part of the stalk that links CF(0) to CF(1). It either transmits conformational changes from CF(0) to CF(1) or is implicated in proton conduction.</text>
</comment>
<evidence type="ECO:0000313" key="8">
    <source>
        <dbReference type="EMBL" id="HIT58873.1"/>
    </source>
</evidence>
<keyword evidence="3 7" id="KW-0375">Hydrogen ion transport</keyword>
<evidence type="ECO:0000256" key="1">
    <source>
        <dbReference type="ARBA" id="ARBA00004370"/>
    </source>
</evidence>
<evidence type="ECO:0000256" key="5">
    <source>
        <dbReference type="ARBA" id="ARBA00023136"/>
    </source>
</evidence>
<dbReference type="AlphaFoldDB" id="A0A9D1GT08"/>
<dbReference type="EMBL" id="DVLL01000016">
    <property type="protein sequence ID" value="HIT58873.1"/>
    <property type="molecule type" value="Genomic_DNA"/>
</dbReference>
<comment type="subcellular location">
    <subcellularLocation>
        <location evidence="7">Cell membrane</location>
        <topology evidence="7">Peripheral membrane protein</topology>
    </subcellularLocation>
    <subcellularLocation>
        <location evidence="1">Membrane</location>
    </subcellularLocation>
</comment>
<sequence>MRSSYASEYGLAIFKLAAETGAQKEIFDDFAAVRDVLCGNGELMRLLSNPRLSRAERAEVVENIFGGRINRYLLNALKILAEKRHCGMVDKCWLEYRNRYCEANNILAVSAVSAVEMSQSQKKRLIDTLAKNTGSSILLSCKVDKSCIGGIRLEYGGKRYDASVRQKLESLKRSLTSGY</sequence>
<dbReference type="GO" id="GO:0005886">
    <property type="term" value="C:plasma membrane"/>
    <property type="evidence" value="ECO:0007669"/>
    <property type="project" value="UniProtKB-SubCell"/>
</dbReference>
<dbReference type="PANTHER" id="PTHR11910">
    <property type="entry name" value="ATP SYNTHASE DELTA CHAIN"/>
    <property type="match status" value="1"/>
</dbReference>
<dbReference type="GO" id="GO:0046933">
    <property type="term" value="F:proton-transporting ATP synthase activity, rotational mechanism"/>
    <property type="evidence" value="ECO:0007669"/>
    <property type="project" value="UniProtKB-UniRule"/>
</dbReference>
<dbReference type="SUPFAM" id="SSF47928">
    <property type="entry name" value="N-terminal domain of the delta subunit of the F1F0-ATP synthase"/>
    <property type="match status" value="1"/>
</dbReference>
<dbReference type="InterPro" id="IPR026015">
    <property type="entry name" value="ATP_synth_OSCP/delta_N_sf"/>
</dbReference>
<dbReference type="GO" id="GO:0045259">
    <property type="term" value="C:proton-transporting ATP synthase complex"/>
    <property type="evidence" value="ECO:0007669"/>
    <property type="project" value="UniProtKB-KW"/>
</dbReference>
<keyword evidence="7" id="KW-0139">CF(1)</keyword>
<keyword evidence="4 7" id="KW-0406">Ion transport</keyword>
<keyword evidence="7" id="KW-1003">Cell membrane</keyword>